<feature type="chain" id="PRO_5032584615" evidence="1">
    <location>
        <begin position="21"/>
        <end position="217"/>
    </location>
</feature>
<accession>A0A845GTX3</accession>
<feature type="signal peptide" evidence="1">
    <location>
        <begin position="1"/>
        <end position="20"/>
    </location>
</feature>
<dbReference type="EMBL" id="WWCX01000056">
    <property type="protein sequence ID" value="MYM96860.1"/>
    <property type="molecule type" value="Genomic_DNA"/>
</dbReference>
<comment type="caution">
    <text evidence="3">The sequence shown here is derived from an EMBL/GenBank/DDBJ whole genome shotgun (WGS) entry which is preliminary data.</text>
</comment>
<evidence type="ECO:0000259" key="2">
    <source>
        <dbReference type="Pfam" id="PF07589"/>
    </source>
</evidence>
<dbReference type="AlphaFoldDB" id="A0A845GTX3"/>
<evidence type="ECO:0000313" key="4">
    <source>
        <dbReference type="Proteomes" id="UP000447355"/>
    </source>
</evidence>
<proteinExistence type="predicted"/>
<protein>
    <submittedName>
        <fullName evidence="3">PEP-CTERM sorting domain-containing protein</fullName>
    </submittedName>
</protein>
<evidence type="ECO:0000313" key="3">
    <source>
        <dbReference type="EMBL" id="MYM96860.1"/>
    </source>
</evidence>
<dbReference type="RefSeq" id="WP_161085845.1">
    <property type="nucleotide sequence ID" value="NZ_WWCX01000056.1"/>
</dbReference>
<evidence type="ECO:0000256" key="1">
    <source>
        <dbReference type="SAM" id="SignalP"/>
    </source>
</evidence>
<gene>
    <name evidence="3" type="ORF">GTP90_23680</name>
</gene>
<name>A0A845GTX3_9BURK</name>
<keyword evidence="1" id="KW-0732">Signal</keyword>
<feature type="domain" description="Ice-binding protein C-terminal" evidence="2">
    <location>
        <begin position="185"/>
        <end position="208"/>
    </location>
</feature>
<reference evidence="3" key="1">
    <citation type="submission" date="2019-12" db="EMBL/GenBank/DDBJ databases">
        <title>Novel species isolated from a subtropical stream in China.</title>
        <authorList>
            <person name="Lu H."/>
        </authorList>
    </citation>
    <scope>NUCLEOTIDE SEQUENCE [LARGE SCALE GENOMIC DNA]</scope>
    <source>
        <strain evidence="3">FT81W</strain>
    </source>
</reference>
<dbReference type="InterPro" id="IPR013424">
    <property type="entry name" value="Ice-binding_C"/>
</dbReference>
<dbReference type="NCBIfam" id="TIGR02595">
    <property type="entry name" value="PEP_CTERM"/>
    <property type="match status" value="1"/>
</dbReference>
<dbReference type="Proteomes" id="UP000447355">
    <property type="component" value="Unassembled WGS sequence"/>
</dbReference>
<sequence>MITNTLLALGLAGAALNAGAAVTYTATGGTTSAVAGVTTNTFDDGLLPAGFATYDQPGALIPSPGNPGYAAQPPGDATAFFSVGVSNGQPSSSSVTFGGAGVRYFGYYMGSPDNYNIVTLYSGNTMVLQINGDAMASAASLLANGNQQAGFYLNFFTDSGTTITKVTFSSNQNAFESDNHSYIAAVPEPRTYAMLLTGIGLLGLASRRGHQSNPRFY</sequence>
<organism evidence="3 4">
    <name type="scientific">Duganella vulcania</name>
    <dbReference type="NCBI Taxonomy" id="2692166"/>
    <lineage>
        <taxon>Bacteria</taxon>
        <taxon>Pseudomonadati</taxon>
        <taxon>Pseudomonadota</taxon>
        <taxon>Betaproteobacteria</taxon>
        <taxon>Burkholderiales</taxon>
        <taxon>Oxalobacteraceae</taxon>
        <taxon>Telluria group</taxon>
        <taxon>Duganella</taxon>
    </lineage>
</organism>
<dbReference type="Pfam" id="PF07589">
    <property type="entry name" value="PEP-CTERM"/>
    <property type="match status" value="1"/>
</dbReference>